<dbReference type="GO" id="GO:0051287">
    <property type="term" value="F:NAD binding"/>
    <property type="evidence" value="ECO:0007669"/>
    <property type="project" value="InterPro"/>
</dbReference>
<comment type="similarity">
    <text evidence="1 4">Belongs to the D-isomer specific 2-hydroxyacid dehydrogenase family.</text>
</comment>
<dbReference type="Proteomes" id="UP000542813">
    <property type="component" value="Unassembled WGS sequence"/>
</dbReference>
<comment type="caution">
    <text evidence="7">The sequence shown here is derived from an EMBL/GenBank/DDBJ whole genome shotgun (WGS) entry which is preliminary data.</text>
</comment>
<dbReference type="SUPFAM" id="SSF52283">
    <property type="entry name" value="Formate/glycerate dehydrogenase catalytic domain-like"/>
    <property type="match status" value="1"/>
</dbReference>
<evidence type="ECO:0000313" key="8">
    <source>
        <dbReference type="Proteomes" id="UP000542813"/>
    </source>
</evidence>
<evidence type="ECO:0000256" key="1">
    <source>
        <dbReference type="ARBA" id="ARBA00005854"/>
    </source>
</evidence>
<accession>A0A7W9GU57</accession>
<feature type="domain" description="D-isomer specific 2-hydroxyacid dehydrogenase NAD-binding" evidence="6">
    <location>
        <begin position="171"/>
        <end position="319"/>
    </location>
</feature>
<dbReference type="Pfam" id="PF00389">
    <property type="entry name" value="2-Hacid_dh"/>
    <property type="match status" value="1"/>
</dbReference>
<evidence type="ECO:0000256" key="2">
    <source>
        <dbReference type="ARBA" id="ARBA00023002"/>
    </source>
</evidence>
<keyword evidence="3" id="KW-0520">NAD</keyword>
<evidence type="ECO:0000259" key="5">
    <source>
        <dbReference type="Pfam" id="PF00389"/>
    </source>
</evidence>
<dbReference type="RefSeq" id="WP_184825938.1">
    <property type="nucleotide sequence ID" value="NZ_JACHMM010000001.1"/>
</dbReference>
<dbReference type="GO" id="GO:0016616">
    <property type="term" value="F:oxidoreductase activity, acting on the CH-OH group of donors, NAD or NADP as acceptor"/>
    <property type="evidence" value="ECO:0007669"/>
    <property type="project" value="InterPro"/>
</dbReference>
<evidence type="ECO:0000313" key="7">
    <source>
        <dbReference type="EMBL" id="MBB5790112.1"/>
    </source>
</evidence>
<keyword evidence="8" id="KW-1185">Reference proteome</keyword>
<dbReference type="PANTHER" id="PTHR42789:SF1">
    <property type="entry name" value="D-ISOMER SPECIFIC 2-HYDROXYACID DEHYDROGENASE FAMILY PROTEIN (AFU_ORTHOLOGUE AFUA_6G10090)"/>
    <property type="match status" value="1"/>
</dbReference>
<dbReference type="Pfam" id="PF02826">
    <property type="entry name" value="2-Hacid_dh_C"/>
    <property type="match status" value="1"/>
</dbReference>
<dbReference type="InterPro" id="IPR006139">
    <property type="entry name" value="D-isomer_2_OHA_DH_cat_dom"/>
</dbReference>
<evidence type="ECO:0000256" key="4">
    <source>
        <dbReference type="RuleBase" id="RU003719"/>
    </source>
</evidence>
<evidence type="ECO:0000259" key="6">
    <source>
        <dbReference type="Pfam" id="PF02826"/>
    </source>
</evidence>
<dbReference type="PROSITE" id="PS00671">
    <property type="entry name" value="D_2_HYDROXYACID_DH_3"/>
    <property type="match status" value="1"/>
</dbReference>
<keyword evidence="2 4" id="KW-0560">Oxidoreductase</keyword>
<dbReference type="InterPro" id="IPR006140">
    <property type="entry name" value="D-isomer_DH_NAD-bd"/>
</dbReference>
<dbReference type="AlphaFoldDB" id="A0A7W9GU57"/>
<gene>
    <name evidence="7" type="ORF">HD601_004687</name>
</gene>
<dbReference type="EMBL" id="JACHMM010000001">
    <property type="protein sequence ID" value="MBB5790112.1"/>
    <property type="molecule type" value="Genomic_DNA"/>
</dbReference>
<dbReference type="Gene3D" id="3.40.50.720">
    <property type="entry name" value="NAD(P)-binding Rossmann-like Domain"/>
    <property type="match status" value="2"/>
</dbReference>
<dbReference type="InterPro" id="IPR050857">
    <property type="entry name" value="D-2-hydroxyacid_DH"/>
</dbReference>
<reference evidence="7 8" key="1">
    <citation type="submission" date="2020-08" db="EMBL/GenBank/DDBJ databases">
        <title>Sequencing the genomes of 1000 actinobacteria strains.</title>
        <authorList>
            <person name="Klenk H.-P."/>
        </authorList>
    </citation>
    <scope>NUCLEOTIDE SEQUENCE [LARGE SCALE GENOMIC DNA]</scope>
    <source>
        <strain evidence="7 8">DSM 102122</strain>
    </source>
</reference>
<protein>
    <submittedName>
        <fullName evidence="7">Phosphoglycerate dehydrogenase-like enzyme</fullName>
    </submittedName>
</protein>
<dbReference type="InterPro" id="IPR029753">
    <property type="entry name" value="D-isomer_DH_CS"/>
</dbReference>
<evidence type="ECO:0000256" key="3">
    <source>
        <dbReference type="ARBA" id="ARBA00023027"/>
    </source>
</evidence>
<name>A0A7W9GU57_9ACTN</name>
<dbReference type="SUPFAM" id="SSF51735">
    <property type="entry name" value="NAD(P)-binding Rossmann-fold domains"/>
    <property type="match status" value="1"/>
</dbReference>
<dbReference type="PANTHER" id="PTHR42789">
    <property type="entry name" value="D-ISOMER SPECIFIC 2-HYDROXYACID DEHYDROGENASE FAMILY PROTEIN (AFU_ORTHOLOGUE AFUA_6G10090)"/>
    <property type="match status" value="1"/>
</dbReference>
<feature type="domain" description="D-isomer specific 2-hydroxyacid dehydrogenase catalytic" evidence="5">
    <location>
        <begin position="60"/>
        <end position="348"/>
    </location>
</feature>
<dbReference type="InterPro" id="IPR036291">
    <property type="entry name" value="NAD(P)-bd_dom_sf"/>
</dbReference>
<organism evidence="7 8">
    <name type="scientific">Jiangella mangrovi</name>
    <dbReference type="NCBI Taxonomy" id="1524084"/>
    <lineage>
        <taxon>Bacteria</taxon>
        <taxon>Bacillati</taxon>
        <taxon>Actinomycetota</taxon>
        <taxon>Actinomycetes</taxon>
        <taxon>Jiangellales</taxon>
        <taxon>Jiangellaceae</taxon>
        <taxon>Jiangella</taxon>
    </lineage>
</organism>
<proteinExistence type="inferred from homology"/>
<sequence>MTDGSGRRPVVGIAVTAAARARYVDAATVERLERFADVRWLEYDGPDRTAGPPPDDAESVRRLREFVPGLDALIVSYGSPRVTGEILAHADRLVMIGDTHGDRFAARVDVEVAGRRGITVVDTTNASSPPVAEWALALSMIGLRNAGALFRRLVAGELLWPDRTAFLADLGYLNGELTGRTVGVIALGVIGRRLLELLEPFHVDVLAYDPGVPDQLADAYDITLTSLDNVLKRSDVVISLVPLTERSRGLIGEREIGLMRPGTVFVNVSRGPVVDTEALIARLRHGDLIACLDVVDPEPLPVDSPLRSLPNVFLSPHIAGVTAAAEPRFFGLMVEETERVLAGDRPRFPLIPREQPPT</sequence>